<dbReference type="Proteomes" id="UP000326936">
    <property type="component" value="Chromosome"/>
</dbReference>
<evidence type="ECO:0008006" key="3">
    <source>
        <dbReference type="Google" id="ProtNLM"/>
    </source>
</evidence>
<reference evidence="1 2" key="1">
    <citation type="submission" date="2019-10" db="EMBL/GenBank/DDBJ databases">
        <title>Complete genome sequence of Vibrio sp. strain THAF100, isolated from non-filtered water from the water column of tank 6 of a marine aquarium containing stony-coral fragments. Water maintained at 26 degree C.</title>
        <authorList>
            <person name="Ruckert C."/>
            <person name="Franco A."/>
            <person name="Kalinowski J."/>
            <person name="Glaeser S."/>
        </authorList>
    </citation>
    <scope>NUCLEOTIDE SEQUENCE [LARGE SCALE GENOMIC DNA]</scope>
    <source>
        <strain evidence="1 2">THAF100</strain>
    </source>
</reference>
<name>A0A5P9CH20_9VIBR</name>
<gene>
    <name evidence="1" type="ORF">FIV01_02580</name>
</gene>
<keyword evidence="2" id="KW-1185">Reference proteome</keyword>
<dbReference type="AlphaFoldDB" id="A0A5P9CH20"/>
<accession>A0A5P9CH20</accession>
<evidence type="ECO:0000313" key="1">
    <source>
        <dbReference type="EMBL" id="QFT25331.1"/>
    </source>
</evidence>
<dbReference type="EMBL" id="CP045350">
    <property type="protein sequence ID" value="QFT25331.1"/>
    <property type="molecule type" value="Genomic_DNA"/>
</dbReference>
<dbReference type="RefSeq" id="WP_152429599.1">
    <property type="nucleotide sequence ID" value="NZ_CBCSDK010000005.1"/>
</dbReference>
<dbReference type="OrthoDB" id="5828826at2"/>
<proteinExistence type="predicted"/>
<sequence length="83" mass="9881">MSHSVYLKLAVFLVKIDLRREEREWKRRVRRAAFQIPFANEHLMRDVGLEKGGRCIGDTVPNDVKTERRIRHLRRVLSSRIPT</sequence>
<protein>
    <recommendedName>
        <fullName evidence="3">DUF1127 domain-containing protein</fullName>
    </recommendedName>
</protein>
<evidence type="ECO:0000313" key="2">
    <source>
        <dbReference type="Proteomes" id="UP000326936"/>
    </source>
</evidence>
<dbReference type="KEGG" id="vaq:FIV01_02580"/>
<organism evidence="1 2">
    <name type="scientific">Vibrio aquimaris</name>
    <dbReference type="NCBI Taxonomy" id="2587862"/>
    <lineage>
        <taxon>Bacteria</taxon>
        <taxon>Pseudomonadati</taxon>
        <taxon>Pseudomonadota</taxon>
        <taxon>Gammaproteobacteria</taxon>
        <taxon>Vibrionales</taxon>
        <taxon>Vibrionaceae</taxon>
        <taxon>Vibrio</taxon>
    </lineage>
</organism>